<evidence type="ECO:0000313" key="3">
    <source>
        <dbReference type="Proteomes" id="UP000326759"/>
    </source>
</evidence>
<keyword evidence="3" id="KW-1185">Reference proteome</keyword>
<dbReference type="AlphaFoldDB" id="A0A5N5T9L6"/>
<comment type="caution">
    <text evidence="2">The sequence shown here is derived from an EMBL/GenBank/DDBJ whole genome shotgun (WGS) entry which is preliminary data.</text>
</comment>
<feature type="non-terminal residue" evidence="2">
    <location>
        <position position="79"/>
    </location>
</feature>
<organism evidence="2 3">
    <name type="scientific">Armadillidium nasatum</name>
    <dbReference type="NCBI Taxonomy" id="96803"/>
    <lineage>
        <taxon>Eukaryota</taxon>
        <taxon>Metazoa</taxon>
        <taxon>Ecdysozoa</taxon>
        <taxon>Arthropoda</taxon>
        <taxon>Crustacea</taxon>
        <taxon>Multicrustacea</taxon>
        <taxon>Malacostraca</taxon>
        <taxon>Eumalacostraca</taxon>
        <taxon>Peracarida</taxon>
        <taxon>Isopoda</taxon>
        <taxon>Oniscidea</taxon>
        <taxon>Crinocheta</taxon>
        <taxon>Armadillidiidae</taxon>
        <taxon>Armadillidium</taxon>
    </lineage>
</organism>
<dbReference type="EMBL" id="SEYY01006237">
    <property type="protein sequence ID" value="KAB7502967.1"/>
    <property type="molecule type" value="Genomic_DNA"/>
</dbReference>
<dbReference type="Proteomes" id="UP000326759">
    <property type="component" value="Unassembled WGS sequence"/>
</dbReference>
<gene>
    <name evidence="2" type="ORF">Anas_09579</name>
</gene>
<evidence type="ECO:0000256" key="1">
    <source>
        <dbReference type="SAM" id="MobiDB-lite"/>
    </source>
</evidence>
<sequence length="79" mass="9165">MDVGSEVQIKIEVLDGIDEDDNGFCKDFEKISESDEIQERKPFPHLNIKDEIETKDEPLKEDTDNDEQFEQISGFDESQ</sequence>
<accession>A0A5N5T9L6</accession>
<evidence type="ECO:0000313" key="2">
    <source>
        <dbReference type="EMBL" id="KAB7502967.1"/>
    </source>
</evidence>
<dbReference type="OrthoDB" id="10307499at2759"/>
<protein>
    <submittedName>
        <fullName evidence="2">Uncharacterized protein</fullName>
    </submittedName>
</protein>
<feature type="compositionally biased region" description="Basic and acidic residues" evidence="1">
    <location>
        <begin position="35"/>
        <end position="62"/>
    </location>
</feature>
<feature type="region of interest" description="Disordered" evidence="1">
    <location>
        <begin position="35"/>
        <end position="79"/>
    </location>
</feature>
<proteinExistence type="predicted"/>
<reference evidence="2 3" key="1">
    <citation type="journal article" date="2019" name="PLoS Biol.">
        <title>Sex chromosomes control vertical transmission of feminizing Wolbachia symbionts in an isopod.</title>
        <authorList>
            <person name="Becking T."/>
            <person name="Chebbi M.A."/>
            <person name="Giraud I."/>
            <person name="Moumen B."/>
            <person name="Laverre T."/>
            <person name="Caubet Y."/>
            <person name="Peccoud J."/>
            <person name="Gilbert C."/>
            <person name="Cordaux R."/>
        </authorList>
    </citation>
    <scope>NUCLEOTIDE SEQUENCE [LARGE SCALE GENOMIC DNA]</scope>
    <source>
        <strain evidence="2">ANa2</strain>
        <tissue evidence="2">Whole body excluding digestive tract and cuticle</tissue>
    </source>
</reference>
<name>A0A5N5T9L6_9CRUS</name>